<accession>A0A939PTY6</accession>
<evidence type="ECO:0000256" key="1">
    <source>
        <dbReference type="SAM" id="MobiDB-lite"/>
    </source>
</evidence>
<organism evidence="2 3">
    <name type="scientific">Actinomadura barringtoniae</name>
    <dbReference type="NCBI Taxonomy" id="1427535"/>
    <lineage>
        <taxon>Bacteria</taxon>
        <taxon>Bacillati</taxon>
        <taxon>Actinomycetota</taxon>
        <taxon>Actinomycetes</taxon>
        <taxon>Streptosporangiales</taxon>
        <taxon>Thermomonosporaceae</taxon>
        <taxon>Actinomadura</taxon>
    </lineage>
</organism>
<dbReference type="Proteomes" id="UP000669179">
    <property type="component" value="Unassembled WGS sequence"/>
</dbReference>
<dbReference type="RefSeq" id="WP_208262948.1">
    <property type="nucleotide sequence ID" value="NZ_JAGEOJ010000028.1"/>
</dbReference>
<feature type="region of interest" description="Disordered" evidence="1">
    <location>
        <begin position="255"/>
        <end position="274"/>
    </location>
</feature>
<protein>
    <submittedName>
        <fullName evidence="2">Uncharacterized protein</fullName>
    </submittedName>
</protein>
<sequence length="598" mass="63864">MAYLVLPDDLAKHDRLIHAHWIVNQSLPRGPRRPRADLYEKLRHQVLRKAMRPAHTGRARLGPWLRLQPATSTDDDLALTTELGRLTAEERAAYVLLHLESMPADDAAGLLADLGVPDPAAALRGAAAIDEHLPPLDQDALLARPPMDPTITRLYGHRTHPAMSRPTLAMFAAATAAVAAAAALTFAFGHPWASAGDNGPAAHAAGGRPDHLTRTRPGEWERTTRLDLDTWPARGDLTGDDAFTSGALAAWNAASTRDRDITRDHADPGPPDAAPQLLYAGHAGSARVALLHDSSRVARYTEDRGTTALELFPEGRLLPGGASPLRLAPGKLLMPPWVTAVKSAALDGGRAHWQPVNVAGGVASVPAVPVSSGCARGPVLELQQPTIAHGRPYTIIDLGGLQSANLLYEPPPPAPVRRLGPHQVDSAPEAVPWGFQLWGKLACRPAGPAAVTGHGPGSVEMAMAWEFWAGNLPDGGGRGHWVCTRYGLGDGGSRTYATLLDDRGATLTGQRSGTWDCSRLQRDVVSGTWWKSPKGRWYYLAAASRRVVILAADGPFSHPAVKKGFLVAQGPKGGQQPPGKVSLQAENYDHHPMPIFQR</sequence>
<evidence type="ECO:0000313" key="3">
    <source>
        <dbReference type="Proteomes" id="UP000669179"/>
    </source>
</evidence>
<feature type="region of interest" description="Disordered" evidence="1">
    <location>
        <begin position="199"/>
        <end position="218"/>
    </location>
</feature>
<evidence type="ECO:0000313" key="2">
    <source>
        <dbReference type="EMBL" id="MBO2454726.1"/>
    </source>
</evidence>
<dbReference type="EMBL" id="JAGEOJ010000028">
    <property type="protein sequence ID" value="MBO2454726.1"/>
    <property type="molecule type" value="Genomic_DNA"/>
</dbReference>
<proteinExistence type="predicted"/>
<gene>
    <name evidence="2" type="ORF">J4573_47090</name>
</gene>
<name>A0A939PTY6_9ACTN</name>
<dbReference type="AlphaFoldDB" id="A0A939PTY6"/>
<comment type="caution">
    <text evidence="2">The sequence shown here is derived from an EMBL/GenBank/DDBJ whole genome shotgun (WGS) entry which is preliminary data.</text>
</comment>
<feature type="compositionally biased region" description="Basic and acidic residues" evidence="1">
    <location>
        <begin position="208"/>
        <end position="218"/>
    </location>
</feature>
<keyword evidence="3" id="KW-1185">Reference proteome</keyword>
<feature type="compositionally biased region" description="Basic and acidic residues" evidence="1">
    <location>
        <begin position="256"/>
        <end position="267"/>
    </location>
</feature>
<reference evidence="2" key="1">
    <citation type="submission" date="2021-03" db="EMBL/GenBank/DDBJ databases">
        <authorList>
            <person name="Kanchanasin P."/>
            <person name="Saeng-In P."/>
            <person name="Phongsopitanun W."/>
            <person name="Yuki M."/>
            <person name="Kudo T."/>
            <person name="Ohkuma M."/>
            <person name="Tanasupawat S."/>
        </authorList>
    </citation>
    <scope>NUCLEOTIDE SEQUENCE</scope>
    <source>
        <strain evidence="2">GKU 128</strain>
    </source>
</reference>